<proteinExistence type="predicted"/>
<feature type="region of interest" description="Disordered" evidence="1">
    <location>
        <begin position="626"/>
        <end position="656"/>
    </location>
</feature>
<sequence length="845" mass="91885">MSSPQRFRKTDDRASPIFADSPTNKQSEPTSSFKNTKKKVKRVYSPSEEMAVSAMMSNKYESLQVIGFEKSRKAFPEAEEFRLRSKTTRGINDDLERFNKLYPQERYGKDRKSPTFEDPETFFHDLDPMIAIKLREEASITSTTSSLTHINKNGVVVGSNNGAFTENPTNPGRTVKGSFRASPGSSRNNSRNNSRQASPRAAGGESVGRTSPTSIGSGLSGGLSIPPLAQEFDAEDLLEEPGSAPPFSSKIDIFSTRIKKVLDVEDHNIGKQLYTESCKENGINPNSYFLDNIGRQFIDLQHFGVSPVGAVCISKTLAVNESIVHLNLSGNMIGDDSCLALMEALRSNFVMKELVLSGCCFGLRAAESLVQVLGVKQNIITKVDLSKNDLDDRAIVALGGVLGGTNRKLVDLNLSENRFGAAGGASIFAALERRNLEKLDMSGNALNVIESFGLSRRLPLSLKSFKTMMTSLPTMLAESSLIELNLSRCNLGDGLATAVAKVVKESDKVMQKIYVRNNGITNVGAKKIVAALVDEGGCDWIKELDLGGNLLGFNCCLEVIDCIAKCKQLDLLGIEGCWVAGLTVGGSGAENKFERNWCGVSKDLIARALELKENYEKLQAEMAIANGAANSGRPGKKAKKPKKSKGKKGKKGKKGAVDMAPIPKRFFVEAFNMAKQALEGGQGSGTVEEKTNKKRPGSSKGGKKSSSVAKEHAHTVHKDPQKDLVSTAILPCEWQLKADMTKRASLVTNKVDQCRIVWSRIRKAIGARFDVVSDDKKDWPVKVLTDIPDSKDVNSLKENKILSAPVVSPALSSRRLATLNLKVGSDSQRMVRDKEKLKVLGLVNE</sequence>
<feature type="compositionally biased region" description="Basic residues" evidence="1">
    <location>
        <begin position="692"/>
        <end position="703"/>
    </location>
</feature>
<accession>A0A9W7FFE4</accession>
<feature type="compositionally biased region" description="Polar residues" evidence="1">
    <location>
        <begin position="21"/>
        <end position="34"/>
    </location>
</feature>
<dbReference type="InterPro" id="IPR001611">
    <property type="entry name" value="Leu-rich_rpt"/>
</dbReference>
<dbReference type="InterPro" id="IPR052394">
    <property type="entry name" value="LRR-containing"/>
</dbReference>
<protein>
    <submittedName>
        <fullName evidence="2">Uncharacterized protein</fullName>
    </submittedName>
</protein>
<evidence type="ECO:0000256" key="1">
    <source>
        <dbReference type="SAM" id="MobiDB-lite"/>
    </source>
</evidence>
<feature type="region of interest" description="Disordered" evidence="1">
    <location>
        <begin position="1"/>
        <end position="40"/>
    </location>
</feature>
<dbReference type="SUPFAM" id="SSF52047">
    <property type="entry name" value="RNI-like"/>
    <property type="match status" value="1"/>
</dbReference>
<name>A0A9W7FFE4_9STRA</name>
<organism evidence="2 3">
    <name type="scientific">Triparma verrucosa</name>
    <dbReference type="NCBI Taxonomy" id="1606542"/>
    <lineage>
        <taxon>Eukaryota</taxon>
        <taxon>Sar</taxon>
        <taxon>Stramenopiles</taxon>
        <taxon>Ochrophyta</taxon>
        <taxon>Bolidophyceae</taxon>
        <taxon>Parmales</taxon>
        <taxon>Triparmaceae</taxon>
        <taxon>Triparma</taxon>
    </lineage>
</organism>
<reference evidence="3" key="1">
    <citation type="journal article" date="2023" name="Commun. Biol.">
        <title>Genome analysis of Parmales, the sister group of diatoms, reveals the evolutionary specialization of diatoms from phago-mixotrophs to photoautotrophs.</title>
        <authorList>
            <person name="Ban H."/>
            <person name="Sato S."/>
            <person name="Yoshikawa S."/>
            <person name="Yamada K."/>
            <person name="Nakamura Y."/>
            <person name="Ichinomiya M."/>
            <person name="Sato N."/>
            <person name="Blanc-Mathieu R."/>
            <person name="Endo H."/>
            <person name="Kuwata A."/>
            <person name="Ogata H."/>
        </authorList>
    </citation>
    <scope>NUCLEOTIDE SEQUENCE [LARGE SCALE GENOMIC DNA]</scope>
    <source>
        <strain evidence="3">NIES 3699</strain>
    </source>
</reference>
<dbReference type="PANTHER" id="PTHR24114:SF2">
    <property type="entry name" value="F-BOX DOMAIN-CONTAINING PROTEIN-RELATED"/>
    <property type="match status" value="1"/>
</dbReference>
<feature type="compositionally biased region" description="Basic residues" evidence="1">
    <location>
        <begin position="634"/>
        <end position="654"/>
    </location>
</feature>
<feature type="compositionally biased region" description="Polar residues" evidence="1">
    <location>
        <begin position="163"/>
        <end position="172"/>
    </location>
</feature>
<dbReference type="Proteomes" id="UP001165160">
    <property type="component" value="Unassembled WGS sequence"/>
</dbReference>
<feature type="compositionally biased region" description="Basic and acidic residues" evidence="1">
    <location>
        <begin position="709"/>
        <end position="720"/>
    </location>
</feature>
<dbReference type="SMART" id="SM00368">
    <property type="entry name" value="LRR_RI"/>
    <property type="match status" value="5"/>
</dbReference>
<dbReference type="AlphaFoldDB" id="A0A9W7FFE4"/>
<dbReference type="InterPro" id="IPR032675">
    <property type="entry name" value="LRR_dom_sf"/>
</dbReference>
<evidence type="ECO:0000313" key="3">
    <source>
        <dbReference type="Proteomes" id="UP001165160"/>
    </source>
</evidence>
<gene>
    <name evidence="2" type="ORF">TrVE_jg4497</name>
</gene>
<dbReference type="EMBL" id="BRXX01000426">
    <property type="protein sequence ID" value="GMI11155.1"/>
    <property type="molecule type" value="Genomic_DNA"/>
</dbReference>
<dbReference type="Pfam" id="PF13516">
    <property type="entry name" value="LRR_6"/>
    <property type="match status" value="2"/>
</dbReference>
<feature type="region of interest" description="Disordered" evidence="1">
    <location>
        <begin position="159"/>
        <end position="220"/>
    </location>
</feature>
<evidence type="ECO:0000313" key="2">
    <source>
        <dbReference type="EMBL" id="GMI11155.1"/>
    </source>
</evidence>
<comment type="caution">
    <text evidence="2">The sequence shown here is derived from an EMBL/GenBank/DDBJ whole genome shotgun (WGS) entry which is preliminary data.</text>
</comment>
<dbReference type="Gene3D" id="3.80.10.10">
    <property type="entry name" value="Ribonuclease Inhibitor"/>
    <property type="match status" value="1"/>
</dbReference>
<keyword evidence="3" id="KW-1185">Reference proteome</keyword>
<feature type="compositionally biased region" description="Low complexity" evidence="1">
    <location>
        <begin position="210"/>
        <end position="220"/>
    </location>
</feature>
<feature type="region of interest" description="Disordered" evidence="1">
    <location>
        <begin position="679"/>
        <end position="720"/>
    </location>
</feature>
<feature type="compositionally biased region" description="Low complexity" evidence="1">
    <location>
        <begin position="180"/>
        <end position="202"/>
    </location>
</feature>
<dbReference type="PANTHER" id="PTHR24114">
    <property type="entry name" value="LEUCINE RICH REPEAT FAMILY PROTEIN"/>
    <property type="match status" value="1"/>
</dbReference>